<name>A0ABN2FNZ0_9ACTN</name>
<evidence type="ECO:0000313" key="6">
    <source>
        <dbReference type="EMBL" id="GAA1653991.1"/>
    </source>
</evidence>
<protein>
    <submittedName>
        <fullName evidence="6">TetR family transcriptional regulator</fullName>
    </submittedName>
</protein>
<keyword evidence="7" id="KW-1185">Reference proteome</keyword>
<feature type="DNA-binding region" description="H-T-H motif" evidence="4">
    <location>
        <begin position="35"/>
        <end position="54"/>
    </location>
</feature>
<dbReference type="Pfam" id="PF00440">
    <property type="entry name" value="TetR_N"/>
    <property type="match status" value="1"/>
</dbReference>
<dbReference type="RefSeq" id="WP_346109789.1">
    <property type="nucleotide sequence ID" value="NZ_BAAAMU010000049.1"/>
</dbReference>
<evidence type="ECO:0000256" key="4">
    <source>
        <dbReference type="PROSITE-ProRule" id="PRU00335"/>
    </source>
</evidence>
<dbReference type="EMBL" id="BAAAMU010000049">
    <property type="protein sequence ID" value="GAA1653991.1"/>
    <property type="molecule type" value="Genomic_DNA"/>
</dbReference>
<dbReference type="SUPFAM" id="SSF46689">
    <property type="entry name" value="Homeodomain-like"/>
    <property type="match status" value="1"/>
</dbReference>
<reference evidence="6 7" key="1">
    <citation type="journal article" date="2019" name="Int. J. Syst. Evol. Microbiol.">
        <title>The Global Catalogue of Microorganisms (GCM) 10K type strain sequencing project: providing services to taxonomists for standard genome sequencing and annotation.</title>
        <authorList>
            <consortium name="The Broad Institute Genomics Platform"/>
            <consortium name="The Broad Institute Genome Sequencing Center for Infectious Disease"/>
            <person name="Wu L."/>
            <person name="Ma J."/>
        </authorList>
    </citation>
    <scope>NUCLEOTIDE SEQUENCE [LARGE SCALE GENOMIC DNA]</scope>
    <source>
        <strain evidence="6 7">JCM 13929</strain>
    </source>
</reference>
<dbReference type="InterPro" id="IPR001647">
    <property type="entry name" value="HTH_TetR"/>
</dbReference>
<sequence>MMMAGLRERKKEQTRRRIAEVALRLFDERGYDAVTVNEVAEAAGVAKVTLFAYFPSKDSLVLDGVKEDTAAIVAGRGERTPLQALREHYRRMGRQDTGEIDVEGLLTRIRVISASPALLAGVHQAHMGQREELACALAEALPERGLAPRLMAAQITAAITTLQEAFFHRLSTGVSLEEAGRLLGEEVELAFDLLEHGFATLEGDKREKGDQL</sequence>
<dbReference type="Gene3D" id="1.10.357.10">
    <property type="entry name" value="Tetracycline Repressor, domain 2"/>
    <property type="match status" value="1"/>
</dbReference>
<keyword evidence="3" id="KW-0804">Transcription</keyword>
<dbReference type="PANTHER" id="PTHR30055">
    <property type="entry name" value="HTH-TYPE TRANSCRIPTIONAL REGULATOR RUTR"/>
    <property type="match status" value="1"/>
</dbReference>
<feature type="domain" description="HTH tetR-type" evidence="5">
    <location>
        <begin position="12"/>
        <end position="72"/>
    </location>
</feature>
<evidence type="ECO:0000259" key="5">
    <source>
        <dbReference type="PROSITE" id="PS50977"/>
    </source>
</evidence>
<gene>
    <name evidence="6" type="ORF">GCM10009733_059180</name>
</gene>
<dbReference type="InterPro" id="IPR009057">
    <property type="entry name" value="Homeodomain-like_sf"/>
</dbReference>
<organism evidence="6 7">
    <name type="scientific">Nonomuraea maheshkhaliensis</name>
    <dbReference type="NCBI Taxonomy" id="419590"/>
    <lineage>
        <taxon>Bacteria</taxon>
        <taxon>Bacillati</taxon>
        <taxon>Actinomycetota</taxon>
        <taxon>Actinomycetes</taxon>
        <taxon>Streptosporangiales</taxon>
        <taxon>Streptosporangiaceae</taxon>
        <taxon>Nonomuraea</taxon>
    </lineage>
</organism>
<dbReference type="Pfam" id="PF17754">
    <property type="entry name" value="TetR_C_14"/>
    <property type="match status" value="1"/>
</dbReference>
<dbReference type="PROSITE" id="PS50977">
    <property type="entry name" value="HTH_TETR_2"/>
    <property type="match status" value="1"/>
</dbReference>
<dbReference type="Gene3D" id="1.10.10.60">
    <property type="entry name" value="Homeodomain-like"/>
    <property type="match status" value="1"/>
</dbReference>
<dbReference type="PRINTS" id="PR00455">
    <property type="entry name" value="HTHTETR"/>
</dbReference>
<dbReference type="InterPro" id="IPR041347">
    <property type="entry name" value="MftR_C"/>
</dbReference>
<dbReference type="PANTHER" id="PTHR30055:SF234">
    <property type="entry name" value="HTH-TYPE TRANSCRIPTIONAL REGULATOR BETI"/>
    <property type="match status" value="1"/>
</dbReference>
<dbReference type="Proteomes" id="UP001500064">
    <property type="component" value="Unassembled WGS sequence"/>
</dbReference>
<accession>A0ABN2FNZ0</accession>
<dbReference type="InterPro" id="IPR050109">
    <property type="entry name" value="HTH-type_TetR-like_transc_reg"/>
</dbReference>
<evidence type="ECO:0000256" key="2">
    <source>
        <dbReference type="ARBA" id="ARBA00023125"/>
    </source>
</evidence>
<comment type="caution">
    <text evidence="6">The sequence shown here is derived from an EMBL/GenBank/DDBJ whole genome shotgun (WGS) entry which is preliminary data.</text>
</comment>
<keyword evidence="1" id="KW-0805">Transcription regulation</keyword>
<keyword evidence="2 4" id="KW-0238">DNA-binding</keyword>
<proteinExistence type="predicted"/>
<evidence type="ECO:0000256" key="3">
    <source>
        <dbReference type="ARBA" id="ARBA00023163"/>
    </source>
</evidence>
<evidence type="ECO:0000256" key="1">
    <source>
        <dbReference type="ARBA" id="ARBA00023015"/>
    </source>
</evidence>
<evidence type="ECO:0000313" key="7">
    <source>
        <dbReference type="Proteomes" id="UP001500064"/>
    </source>
</evidence>